<keyword evidence="3 7" id="KW-0479">Metal-binding</keyword>
<organism evidence="9 10">
    <name type="scientific">Scheffersomyces spartinae</name>
    <dbReference type="NCBI Taxonomy" id="45513"/>
    <lineage>
        <taxon>Eukaryota</taxon>
        <taxon>Fungi</taxon>
        <taxon>Dikarya</taxon>
        <taxon>Ascomycota</taxon>
        <taxon>Saccharomycotina</taxon>
        <taxon>Pichiomycetes</taxon>
        <taxon>Debaryomycetaceae</taxon>
        <taxon>Scheffersomyces</taxon>
    </lineage>
</organism>
<dbReference type="Proteomes" id="UP000790833">
    <property type="component" value="Unassembled WGS sequence"/>
</dbReference>
<dbReference type="GeneID" id="66115124"/>
<dbReference type="Pfam" id="PF01546">
    <property type="entry name" value="Peptidase_M20"/>
    <property type="match status" value="1"/>
</dbReference>
<feature type="binding site" evidence="7">
    <location>
        <position position="220"/>
    </location>
    <ligand>
        <name>Zn(2+)</name>
        <dbReference type="ChEBI" id="CHEBI:29105"/>
        <label>2</label>
    </ligand>
</feature>
<protein>
    <recommendedName>
        <fullName evidence="11">Peptidase M20 dimerisation domain-containing protein</fullName>
    </recommendedName>
</protein>
<evidence type="ECO:0000256" key="1">
    <source>
        <dbReference type="ARBA" id="ARBA00006247"/>
    </source>
</evidence>
<evidence type="ECO:0000313" key="10">
    <source>
        <dbReference type="Proteomes" id="UP000790833"/>
    </source>
</evidence>
<sequence length="592" mass="66062">MQLTEKKPVPTGSSRKYGFIVTLLGILVLITLSLYKGGSGTFNSIILLTVPKQPDSLCPLVKKINPIPILSSNGSLDTLNDILHSKEYRNKSLSKFQGALRIPTQIFDEMAWTLDKSDDEVTWKDLFESDERWQVFQEFHQYLKKTFPLVHEHLKLETPNKLALVYTWKGSDTSLKPILLTAHQDVVPVPPETEAKWHHPAFDAFYDEETGYVTARGVSDCKNLLIGLLEAVETLLEEGTFQPKRTIILGFGYDEESRGEGALHIHDHLIQVYGEDSILMIVDEGNDGYFVEQGLNIIAPSVGEKGYLDLSIQLNTPGGHSSIPPAHTGIGLMSLLVAQIEHAPFKPQLSGANPTLNQLYCLAEHSPTIGKSLKSDILKSHFDPGANGRIIDYISQSHVMSYLLKTSQAADIVRGGLKVNALPEVVELLVNHRIAVEDSVASTRDKIVKDILVIAREFDLGVVVDGEEIRETSIHGYFNYTSQSTLEPAPVTPTSGPVWELFGGSLLYLYEDLLKVDNGNQFVFAPALSIGNTDTKRYWDLTKHIYRYQPAVPQKNSQIHAIDEQLLFDSHLTVVAFYYYFLQVADSFREAL</sequence>
<dbReference type="SUPFAM" id="SSF53187">
    <property type="entry name" value="Zn-dependent exopeptidases"/>
    <property type="match status" value="1"/>
</dbReference>
<dbReference type="Gene3D" id="3.40.630.10">
    <property type="entry name" value="Zn peptidases"/>
    <property type="match status" value="1"/>
</dbReference>
<keyword evidence="8" id="KW-0812">Transmembrane</keyword>
<dbReference type="InterPro" id="IPR001261">
    <property type="entry name" value="ArgE/DapE_CS"/>
</dbReference>
<keyword evidence="4" id="KW-0378">Hydrolase</keyword>
<evidence type="ECO:0000256" key="5">
    <source>
        <dbReference type="ARBA" id="ARBA00022833"/>
    </source>
</evidence>
<reference evidence="9" key="1">
    <citation type="submission" date="2021-03" db="EMBL/GenBank/DDBJ databases">
        <authorList>
            <person name="Palmer J.M."/>
        </authorList>
    </citation>
    <scope>NUCLEOTIDE SEQUENCE</scope>
    <source>
        <strain evidence="9">ARV_011</strain>
    </source>
</reference>
<evidence type="ECO:0000256" key="7">
    <source>
        <dbReference type="PIRSR" id="PIRSR037217-2"/>
    </source>
</evidence>
<evidence type="ECO:0000256" key="8">
    <source>
        <dbReference type="SAM" id="Phobius"/>
    </source>
</evidence>
<proteinExistence type="inferred from homology"/>
<comment type="similarity">
    <text evidence="1">Belongs to the peptidase M20A family.</text>
</comment>
<feature type="transmembrane region" description="Helical" evidence="8">
    <location>
        <begin position="17"/>
        <end position="35"/>
    </location>
</feature>
<evidence type="ECO:0000256" key="2">
    <source>
        <dbReference type="ARBA" id="ARBA00022670"/>
    </source>
</evidence>
<keyword evidence="2" id="KW-0645">Protease</keyword>
<dbReference type="GO" id="GO:0000328">
    <property type="term" value="C:fungal-type vacuole lumen"/>
    <property type="evidence" value="ECO:0007669"/>
    <property type="project" value="TreeGrafter"/>
</dbReference>
<comment type="caution">
    <text evidence="9">The sequence shown here is derived from an EMBL/GenBank/DDBJ whole genome shotgun (WGS) entry which is preliminary data.</text>
</comment>
<dbReference type="InterPro" id="IPR002933">
    <property type="entry name" value="Peptidase_M20"/>
</dbReference>
<dbReference type="CDD" id="cd05674">
    <property type="entry name" value="M20_yscS"/>
    <property type="match status" value="1"/>
</dbReference>
<dbReference type="AlphaFoldDB" id="A0A9P7V6X7"/>
<evidence type="ECO:0000256" key="6">
    <source>
        <dbReference type="PIRSR" id="PIRSR037217-1"/>
    </source>
</evidence>
<dbReference type="GO" id="GO:0004181">
    <property type="term" value="F:metallocarboxypeptidase activity"/>
    <property type="evidence" value="ECO:0007669"/>
    <property type="project" value="InterPro"/>
</dbReference>
<gene>
    <name evidence="9" type="ORF">KQ657_001750</name>
</gene>
<feature type="active site" description="Proton acceptor" evidence="6">
    <location>
        <position position="255"/>
    </location>
</feature>
<dbReference type="OrthoDB" id="3064516at2759"/>
<keyword evidence="8" id="KW-1133">Transmembrane helix</keyword>
<dbReference type="PANTHER" id="PTHR45962:SF1">
    <property type="entry name" value="N-FATTY-ACYL-AMINO ACID SYNTHASE_HYDROLASE PM20D1"/>
    <property type="match status" value="1"/>
</dbReference>
<dbReference type="InterPro" id="IPR047177">
    <property type="entry name" value="Pept_M20A"/>
</dbReference>
<dbReference type="GO" id="GO:0046872">
    <property type="term" value="F:metal ion binding"/>
    <property type="evidence" value="ECO:0007669"/>
    <property type="project" value="UniProtKB-KW"/>
</dbReference>
<dbReference type="PROSITE" id="PS00758">
    <property type="entry name" value="ARGE_DAPE_CPG2_1"/>
    <property type="match status" value="1"/>
</dbReference>
<dbReference type="EMBL" id="JAHMUF010000018">
    <property type="protein sequence ID" value="KAG7192352.1"/>
    <property type="molecule type" value="Genomic_DNA"/>
</dbReference>
<feature type="binding site" evidence="7">
    <location>
        <position position="256"/>
    </location>
    <ligand>
        <name>Zn(2+)</name>
        <dbReference type="ChEBI" id="CHEBI:29105"/>
        <label>1</label>
    </ligand>
</feature>
<keyword evidence="8" id="KW-0472">Membrane</keyword>
<dbReference type="InterPro" id="IPR017141">
    <property type="entry name" value="Pept_M20_carboxypep"/>
</dbReference>
<dbReference type="PANTHER" id="PTHR45962">
    <property type="entry name" value="N-FATTY-ACYL-AMINO ACID SYNTHASE/HYDROLASE PM20D1"/>
    <property type="match status" value="1"/>
</dbReference>
<feature type="binding site" evidence="7">
    <location>
        <position position="183"/>
    </location>
    <ligand>
        <name>Zn(2+)</name>
        <dbReference type="ChEBI" id="CHEBI:29105"/>
        <label>2</label>
    </ligand>
</feature>
<feature type="binding site" evidence="7">
    <location>
        <position position="283"/>
    </location>
    <ligand>
        <name>Zn(2+)</name>
        <dbReference type="ChEBI" id="CHEBI:29105"/>
        <label>2</label>
    </ligand>
</feature>
<keyword evidence="10" id="KW-1185">Reference proteome</keyword>
<evidence type="ECO:0000313" key="9">
    <source>
        <dbReference type="EMBL" id="KAG7192352.1"/>
    </source>
</evidence>
<evidence type="ECO:0008006" key="11">
    <source>
        <dbReference type="Google" id="ProtNLM"/>
    </source>
</evidence>
<feature type="binding site" evidence="7">
    <location>
        <position position="560"/>
    </location>
    <ligand>
        <name>Zn(2+)</name>
        <dbReference type="ChEBI" id="CHEBI:29105"/>
        <label>1</label>
    </ligand>
</feature>
<evidence type="ECO:0000256" key="3">
    <source>
        <dbReference type="ARBA" id="ARBA00022723"/>
    </source>
</evidence>
<feature type="active site" evidence="6">
    <location>
        <position position="185"/>
    </location>
</feature>
<feature type="binding site" evidence="7">
    <location>
        <position position="220"/>
    </location>
    <ligand>
        <name>Zn(2+)</name>
        <dbReference type="ChEBI" id="CHEBI:29105"/>
        <label>1</label>
    </ligand>
</feature>
<keyword evidence="5 7" id="KW-0862">Zinc</keyword>
<accession>A0A9P7V6X7</accession>
<dbReference type="RefSeq" id="XP_043047902.1">
    <property type="nucleotide sequence ID" value="XM_043192534.1"/>
</dbReference>
<dbReference type="PIRSF" id="PIRSF037217">
    <property type="entry name" value="Carboxypeptidase_S"/>
    <property type="match status" value="1"/>
</dbReference>
<dbReference type="GO" id="GO:0051603">
    <property type="term" value="P:proteolysis involved in protein catabolic process"/>
    <property type="evidence" value="ECO:0007669"/>
    <property type="project" value="TreeGrafter"/>
</dbReference>
<evidence type="ECO:0000256" key="4">
    <source>
        <dbReference type="ARBA" id="ARBA00022801"/>
    </source>
</evidence>
<name>A0A9P7V6X7_9ASCO</name>